<accession>A0A540N446</accession>
<sequence>MIQQLVAVVEIEARKQAAMEIRLLTKNKSENRLKIARNVVIKPLISLLLSSNLQFQEYGVTAILNLCARTVVTGTIKCWRVNNISKLPSGSDQFSSISSGSGFSGGISKATLRVRCWGKATAWQKMF</sequence>
<dbReference type="PANTHER" id="PTHR23315:SF64">
    <property type="entry name" value="ARM REPEAT SUPERFAMILY PROTEIN"/>
    <property type="match status" value="1"/>
</dbReference>
<organism evidence="2 3">
    <name type="scientific">Malus baccata</name>
    <name type="common">Siberian crab apple</name>
    <name type="synonym">Pyrus baccata</name>
    <dbReference type="NCBI Taxonomy" id="106549"/>
    <lineage>
        <taxon>Eukaryota</taxon>
        <taxon>Viridiplantae</taxon>
        <taxon>Streptophyta</taxon>
        <taxon>Embryophyta</taxon>
        <taxon>Tracheophyta</taxon>
        <taxon>Spermatophyta</taxon>
        <taxon>Magnoliopsida</taxon>
        <taxon>eudicotyledons</taxon>
        <taxon>Gunneridae</taxon>
        <taxon>Pentapetalae</taxon>
        <taxon>rosids</taxon>
        <taxon>fabids</taxon>
        <taxon>Rosales</taxon>
        <taxon>Rosaceae</taxon>
        <taxon>Amygdaloideae</taxon>
        <taxon>Maleae</taxon>
        <taxon>Malus</taxon>
    </lineage>
</organism>
<dbReference type="Proteomes" id="UP000315295">
    <property type="component" value="Unassembled WGS sequence"/>
</dbReference>
<dbReference type="SUPFAM" id="SSF48371">
    <property type="entry name" value="ARM repeat"/>
    <property type="match status" value="1"/>
</dbReference>
<dbReference type="EMBL" id="VIEB01000115">
    <property type="protein sequence ID" value="TQE05779.1"/>
    <property type="molecule type" value="Genomic_DNA"/>
</dbReference>
<dbReference type="Gene3D" id="1.25.10.10">
    <property type="entry name" value="Leucine-rich Repeat Variant"/>
    <property type="match status" value="1"/>
</dbReference>
<evidence type="ECO:0000256" key="1">
    <source>
        <dbReference type="ARBA" id="ARBA00022786"/>
    </source>
</evidence>
<evidence type="ECO:0000313" key="3">
    <source>
        <dbReference type="Proteomes" id="UP000315295"/>
    </source>
</evidence>
<keyword evidence="1" id="KW-0833">Ubl conjugation pathway</keyword>
<protein>
    <recommendedName>
        <fullName evidence="4">Armadillo repeat-containing domain-containing protein</fullName>
    </recommendedName>
</protein>
<dbReference type="InterPro" id="IPR011989">
    <property type="entry name" value="ARM-like"/>
</dbReference>
<evidence type="ECO:0000313" key="2">
    <source>
        <dbReference type="EMBL" id="TQE05779.1"/>
    </source>
</evidence>
<proteinExistence type="predicted"/>
<comment type="caution">
    <text evidence="2">The sequence shown here is derived from an EMBL/GenBank/DDBJ whole genome shotgun (WGS) entry which is preliminary data.</text>
</comment>
<name>A0A540N446_MALBA</name>
<dbReference type="PANTHER" id="PTHR23315">
    <property type="entry name" value="U BOX DOMAIN-CONTAINING"/>
    <property type="match status" value="1"/>
</dbReference>
<gene>
    <name evidence="2" type="ORF">C1H46_008598</name>
</gene>
<dbReference type="STRING" id="106549.A0A540N446"/>
<dbReference type="AlphaFoldDB" id="A0A540N446"/>
<keyword evidence="3" id="KW-1185">Reference proteome</keyword>
<dbReference type="InterPro" id="IPR016024">
    <property type="entry name" value="ARM-type_fold"/>
</dbReference>
<reference evidence="2 3" key="1">
    <citation type="journal article" date="2019" name="G3 (Bethesda)">
        <title>Sequencing of a Wild Apple (Malus baccata) Genome Unravels the Differences Between Cultivated and Wild Apple Species Regarding Disease Resistance and Cold Tolerance.</title>
        <authorList>
            <person name="Chen X."/>
        </authorList>
    </citation>
    <scope>NUCLEOTIDE SEQUENCE [LARGE SCALE GENOMIC DNA]</scope>
    <source>
        <strain evidence="3">cv. Shandingzi</strain>
        <tissue evidence="2">Leaves</tissue>
    </source>
</reference>
<evidence type="ECO:0008006" key="4">
    <source>
        <dbReference type="Google" id="ProtNLM"/>
    </source>
</evidence>